<dbReference type="AlphaFoldDB" id="A0AAU9LW96"/>
<evidence type="ECO:0000256" key="1">
    <source>
        <dbReference type="SAM" id="MobiDB-lite"/>
    </source>
</evidence>
<organism evidence="2 3">
    <name type="scientific">Lactuca virosa</name>
    <dbReference type="NCBI Taxonomy" id="75947"/>
    <lineage>
        <taxon>Eukaryota</taxon>
        <taxon>Viridiplantae</taxon>
        <taxon>Streptophyta</taxon>
        <taxon>Embryophyta</taxon>
        <taxon>Tracheophyta</taxon>
        <taxon>Spermatophyta</taxon>
        <taxon>Magnoliopsida</taxon>
        <taxon>eudicotyledons</taxon>
        <taxon>Gunneridae</taxon>
        <taxon>Pentapetalae</taxon>
        <taxon>asterids</taxon>
        <taxon>campanulids</taxon>
        <taxon>Asterales</taxon>
        <taxon>Asteraceae</taxon>
        <taxon>Cichorioideae</taxon>
        <taxon>Cichorieae</taxon>
        <taxon>Lactucinae</taxon>
        <taxon>Lactuca</taxon>
    </lineage>
</organism>
<dbReference type="EMBL" id="CAKMRJ010000001">
    <property type="protein sequence ID" value="CAH1412948.1"/>
    <property type="molecule type" value="Genomic_DNA"/>
</dbReference>
<name>A0AAU9LW96_9ASTR</name>
<proteinExistence type="predicted"/>
<gene>
    <name evidence="2" type="ORF">LVIROSA_LOCUS934</name>
</gene>
<reference evidence="2 3" key="1">
    <citation type="submission" date="2022-01" db="EMBL/GenBank/DDBJ databases">
        <authorList>
            <person name="Xiong W."/>
            <person name="Schranz E."/>
        </authorList>
    </citation>
    <scope>NUCLEOTIDE SEQUENCE [LARGE SCALE GENOMIC DNA]</scope>
</reference>
<feature type="compositionally biased region" description="Low complexity" evidence="1">
    <location>
        <begin position="1"/>
        <end position="16"/>
    </location>
</feature>
<sequence length="182" mass="20365">MVKSGISKKISKASASENPTGSDSATRNQMPSIASSNFRAVFEDHSSYNAPIKLMIKFLNNHPLFGPFDAFTDVVPLSALFKCAFSAYRPLENPQEVHLNLVNVSLVILNKEKFLNAINLLVYPSTKVFTPSMADILSALYQMGYQKKNQRNWRIQEKSTACGVAIRLSLRHPQPVRPNRSH</sequence>
<feature type="compositionally biased region" description="Polar residues" evidence="1">
    <location>
        <begin position="17"/>
        <end position="29"/>
    </location>
</feature>
<dbReference type="Proteomes" id="UP001157418">
    <property type="component" value="Unassembled WGS sequence"/>
</dbReference>
<evidence type="ECO:0000313" key="3">
    <source>
        <dbReference type="Proteomes" id="UP001157418"/>
    </source>
</evidence>
<evidence type="ECO:0000313" key="2">
    <source>
        <dbReference type="EMBL" id="CAH1412948.1"/>
    </source>
</evidence>
<accession>A0AAU9LW96</accession>
<keyword evidence="3" id="KW-1185">Reference proteome</keyword>
<feature type="region of interest" description="Disordered" evidence="1">
    <location>
        <begin position="1"/>
        <end position="29"/>
    </location>
</feature>
<comment type="caution">
    <text evidence="2">The sequence shown here is derived from an EMBL/GenBank/DDBJ whole genome shotgun (WGS) entry which is preliminary data.</text>
</comment>
<protein>
    <submittedName>
        <fullName evidence="2">Uncharacterized protein</fullName>
    </submittedName>
</protein>